<reference evidence="2 3" key="1">
    <citation type="submission" date="2018-01" db="EMBL/GenBank/DDBJ databases">
        <title>Deinococcus koreensis sp. nov., a radiation-resistant bacterium isolated from river water.</title>
        <authorList>
            <person name="Choi A."/>
        </authorList>
    </citation>
    <scope>NUCLEOTIDE SEQUENCE [LARGE SCALE GENOMIC DNA]</scope>
    <source>
        <strain evidence="2 3">SJW1-2</strain>
    </source>
</reference>
<protein>
    <recommendedName>
        <fullName evidence="1">PatA-like N-terminal domain-containing protein</fullName>
    </recommendedName>
</protein>
<name>A0A2K3V130_9DEIO</name>
<keyword evidence="3" id="KW-1185">Reference proteome</keyword>
<organism evidence="2 3">
    <name type="scientific">Deinococcus koreensis</name>
    <dbReference type="NCBI Taxonomy" id="2054903"/>
    <lineage>
        <taxon>Bacteria</taxon>
        <taxon>Thermotogati</taxon>
        <taxon>Deinococcota</taxon>
        <taxon>Deinococci</taxon>
        <taxon>Deinococcales</taxon>
        <taxon>Deinococcaceae</taxon>
        <taxon>Deinococcus</taxon>
    </lineage>
</organism>
<comment type="caution">
    <text evidence="2">The sequence shown here is derived from an EMBL/GenBank/DDBJ whole genome shotgun (WGS) entry which is preliminary data.</text>
</comment>
<dbReference type="AlphaFoldDB" id="A0A2K3V130"/>
<dbReference type="Proteomes" id="UP000236379">
    <property type="component" value="Unassembled WGS sequence"/>
</dbReference>
<dbReference type="OrthoDB" id="65834at2"/>
<dbReference type="Pfam" id="PF14332">
    <property type="entry name" value="DUF4388"/>
    <property type="match status" value="1"/>
</dbReference>
<dbReference type="InterPro" id="IPR025497">
    <property type="entry name" value="PatA-like_N"/>
</dbReference>
<evidence type="ECO:0000313" key="3">
    <source>
        <dbReference type="Proteomes" id="UP000236379"/>
    </source>
</evidence>
<accession>A0A2K3V130</accession>
<evidence type="ECO:0000259" key="1">
    <source>
        <dbReference type="Pfam" id="PF14332"/>
    </source>
</evidence>
<feature type="domain" description="PatA-like N-terminal" evidence="1">
    <location>
        <begin position="7"/>
        <end position="98"/>
    </location>
</feature>
<evidence type="ECO:0000313" key="2">
    <source>
        <dbReference type="EMBL" id="PNY82490.1"/>
    </source>
</evidence>
<dbReference type="RefSeq" id="WP_103312922.1">
    <property type="nucleotide sequence ID" value="NZ_PPPD01000001.1"/>
</dbReference>
<gene>
    <name evidence="2" type="ORF">CVO96_15045</name>
</gene>
<dbReference type="EMBL" id="PPPD01000001">
    <property type="protein sequence ID" value="PNY82490.1"/>
    <property type="molecule type" value="Genomic_DNA"/>
</dbReference>
<sequence>MTHSSASLETFDFLELLYLLTDQERTGVLTVYRADGQFQAWLERGLIRQIDFGAEQGVRALMRLMADPRGRFQFDEGVTHPAPRLSAPLDELALELLDALPPPPLTFDGPVRVTSRERLNRLRWSLQDQDVLRQIEAQRPVGELVGDPDARRLLEKLFRIGLIVPRKSRLARLTVTVTRQVQGVALVDEVIFRRWKEDLVRPPQSIAVRTDDGEVYTLPVRSGSNLAALLMIPPELLMRTDLRAGDSVLVRPL</sequence>
<proteinExistence type="predicted"/>